<protein>
    <submittedName>
        <fullName evidence="2">DUF5348 domain-containing protein</fullName>
    </submittedName>
</protein>
<gene>
    <name evidence="2" type="ORF">ACFO4N_17935</name>
</gene>
<dbReference type="Proteomes" id="UP001596022">
    <property type="component" value="Unassembled WGS sequence"/>
</dbReference>
<feature type="domain" description="DUF5348" evidence="1">
    <location>
        <begin position="6"/>
        <end position="73"/>
    </location>
</feature>
<dbReference type="RefSeq" id="WP_376847686.1">
    <property type="nucleotide sequence ID" value="NZ_JBHSFW010000029.1"/>
</dbReference>
<name>A0ABV9GSR8_9BACL</name>
<sequence length="73" mass="8740">MTIYQEMIYDDDSDRWIVDFNGRFYGLHCGETFELAIGKTAIPCRIELDSVWYIVLQGIRFNLRKQDTYRIII</sequence>
<reference evidence="3" key="1">
    <citation type="journal article" date="2019" name="Int. J. Syst. Evol. Microbiol.">
        <title>The Global Catalogue of Microorganisms (GCM) 10K type strain sequencing project: providing services to taxonomists for standard genome sequencing and annotation.</title>
        <authorList>
            <consortium name="The Broad Institute Genomics Platform"/>
            <consortium name="The Broad Institute Genome Sequencing Center for Infectious Disease"/>
            <person name="Wu L."/>
            <person name="Ma J."/>
        </authorList>
    </citation>
    <scope>NUCLEOTIDE SEQUENCE [LARGE SCALE GENOMIC DNA]</scope>
    <source>
        <strain evidence="3">CGMCC 1.16306</strain>
    </source>
</reference>
<organism evidence="2 3">
    <name type="scientific">Camelliibacillus cellulosilyticus</name>
    <dbReference type="NCBI Taxonomy" id="2174486"/>
    <lineage>
        <taxon>Bacteria</taxon>
        <taxon>Bacillati</taxon>
        <taxon>Bacillota</taxon>
        <taxon>Bacilli</taxon>
        <taxon>Bacillales</taxon>
        <taxon>Sporolactobacillaceae</taxon>
        <taxon>Camelliibacillus</taxon>
    </lineage>
</organism>
<dbReference type="InterPro" id="IPR035255">
    <property type="entry name" value="DUF5348"/>
</dbReference>
<evidence type="ECO:0000313" key="3">
    <source>
        <dbReference type="Proteomes" id="UP001596022"/>
    </source>
</evidence>
<comment type="caution">
    <text evidence="2">The sequence shown here is derived from an EMBL/GenBank/DDBJ whole genome shotgun (WGS) entry which is preliminary data.</text>
</comment>
<evidence type="ECO:0000259" key="1">
    <source>
        <dbReference type="Pfam" id="PF17295"/>
    </source>
</evidence>
<evidence type="ECO:0000313" key="2">
    <source>
        <dbReference type="EMBL" id="MFC4620574.1"/>
    </source>
</evidence>
<dbReference type="Pfam" id="PF17295">
    <property type="entry name" value="DUF5348"/>
    <property type="match status" value="1"/>
</dbReference>
<keyword evidence="3" id="KW-1185">Reference proteome</keyword>
<proteinExistence type="predicted"/>
<accession>A0ABV9GSR8</accession>
<dbReference type="EMBL" id="JBHSFW010000029">
    <property type="protein sequence ID" value="MFC4620574.1"/>
    <property type="molecule type" value="Genomic_DNA"/>
</dbReference>
<dbReference type="Gene3D" id="2.40.10.390">
    <property type="match status" value="1"/>
</dbReference>